<feature type="chain" id="PRO_5011672398" evidence="4">
    <location>
        <begin position="28"/>
        <end position="357"/>
    </location>
</feature>
<dbReference type="STRING" id="282683.SAMN04488105_1196"/>
<comment type="subcellular location">
    <subcellularLocation>
        <location evidence="1">Periplasm</location>
    </subcellularLocation>
</comment>
<sequence length="357" mass="38814">MTTTRRAFLATSSAALALPFLNTRSIAAENISVQIGSSHPTNNIWVYAMQTALQPALDKLLADAGGEYSVTWNENYGGTLYKFKDTRAAVRDGIVDVGMVGTVWEGSAMPLQNVTYFTPFANADHNVTIDIFDKLTDELPELRAGWTDQNMVHLSSLVTDSYDVYATFPIASVNDIRNRRLNAPGTSANWLADTGCTPVDGALTTYYTDIQTGVSEGTLSFASGIQPTRVYEVAPHLTRVGFGSMYFGGIAVNKRFFDNLPEPVQTALKEAGRITSRAHGDYITKRTTEAMTEMEAAGLQVTEMATAERERWAATLPDVARPWLDANGAAAAAVVKAYFAELAARDITPARDWTKGL</sequence>
<keyword evidence="6" id="KW-1185">Reference proteome</keyword>
<dbReference type="EMBL" id="FNAV01000019">
    <property type="protein sequence ID" value="SDF38054.1"/>
    <property type="molecule type" value="Genomic_DNA"/>
</dbReference>
<dbReference type="CDD" id="cd13666">
    <property type="entry name" value="PBP2_TRAP_DctP_like_1"/>
    <property type="match status" value="1"/>
</dbReference>
<dbReference type="OrthoDB" id="6114763at2"/>
<evidence type="ECO:0000256" key="4">
    <source>
        <dbReference type="SAM" id="SignalP"/>
    </source>
</evidence>
<keyword evidence="3" id="KW-0574">Periplasm</keyword>
<dbReference type="Pfam" id="PF03480">
    <property type="entry name" value="DctP"/>
    <property type="match status" value="1"/>
</dbReference>
<dbReference type="GO" id="GO:0042597">
    <property type="term" value="C:periplasmic space"/>
    <property type="evidence" value="ECO:0007669"/>
    <property type="project" value="UniProtKB-SubCell"/>
</dbReference>
<dbReference type="PANTHER" id="PTHR33376:SF15">
    <property type="entry name" value="BLL6794 PROTEIN"/>
    <property type="match status" value="1"/>
</dbReference>
<keyword evidence="2 4" id="KW-0732">Signal</keyword>
<proteinExistence type="predicted"/>
<dbReference type="InterPro" id="IPR018389">
    <property type="entry name" value="DctP_fam"/>
</dbReference>
<dbReference type="PROSITE" id="PS51318">
    <property type="entry name" value="TAT"/>
    <property type="match status" value="1"/>
</dbReference>
<dbReference type="Proteomes" id="UP000198994">
    <property type="component" value="Unassembled WGS sequence"/>
</dbReference>
<reference evidence="6" key="1">
    <citation type="submission" date="2016-10" db="EMBL/GenBank/DDBJ databases">
        <authorList>
            <person name="Varghese N."/>
            <person name="Submissions S."/>
        </authorList>
    </citation>
    <scope>NUCLEOTIDE SEQUENCE [LARGE SCALE GENOMIC DNA]</scope>
    <source>
        <strain evidence="6">DSM 10146</strain>
    </source>
</reference>
<dbReference type="GO" id="GO:0055085">
    <property type="term" value="P:transmembrane transport"/>
    <property type="evidence" value="ECO:0007669"/>
    <property type="project" value="InterPro"/>
</dbReference>
<evidence type="ECO:0000256" key="1">
    <source>
        <dbReference type="ARBA" id="ARBA00004418"/>
    </source>
</evidence>
<dbReference type="PANTHER" id="PTHR33376">
    <property type="match status" value="1"/>
</dbReference>
<accession>A0A1G7KLY2</accession>
<name>A0A1G7KLY2_9RHOB</name>
<evidence type="ECO:0000313" key="5">
    <source>
        <dbReference type="EMBL" id="SDF38054.1"/>
    </source>
</evidence>
<dbReference type="NCBIfam" id="NF037995">
    <property type="entry name" value="TRAP_S1"/>
    <property type="match status" value="1"/>
</dbReference>
<dbReference type="RefSeq" id="WP_072704150.1">
    <property type="nucleotide sequence ID" value="NZ_FNAV01000019.1"/>
</dbReference>
<evidence type="ECO:0000256" key="3">
    <source>
        <dbReference type="ARBA" id="ARBA00022764"/>
    </source>
</evidence>
<dbReference type="InterPro" id="IPR038404">
    <property type="entry name" value="TRAP_DctP_sf"/>
</dbReference>
<organism evidence="5 6">
    <name type="scientific">Salipiger thiooxidans</name>
    <dbReference type="NCBI Taxonomy" id="282683"/>
    <lineage>
        <taxon>Bacteria</taxon>
        <taxon>Pseudomonadati</taxon>
        <taxon>Pseudomonadota</taxon>
        <taxon>Alphaproteobacteria</taxon>
        <taxon>Rhodobacterales</taxon>
        <taxon>Roseobacteraceae</taxon>
        <taxon>Salipiger</taxon>
    </lineage>
</organism>
<dbReference type="AlphaFoldDB" id="A0A1G7KLY2"/>
<protein>
    <submittedName>
        <fullName evidence="5">TRAP-type C4-dicarboxylate transport system, substrate-binding protein</fullName>
    </submittedName>
</protein>
<dbReference type="Gene3D" id="3.40.190.170">
    <property type="entry name" value="Bacterial extracellular solute-binding protein, family 7"/>
    <property type="match status" value="1"/>
</dbReference>
<evidence type="ECO:0000313" key="6">
    <source>
        <dbReference type="Proteomes" id="UP000198994"/>
    </source>
</evidence>
<dbReference type="InterPro" id="IPR006311">
    <property type="entry name" value="TAT_signal"/>
</dbReference>
<evidence type="ECO:0000256" key="2">
    <source>
        <dbReference type="ARBA" id="ARBA00022729"/>
    </source>
</evidence>
<gene>
    <name evidence="5" type="ORF">SAMN04488105_1196</name>
</gene>
<feature type="signal peptide" evidence="4">
    <location>
        <begin position="1"/>
        <end position="27"/>
    </location>
</feature>